<dbReference type="EMBL" id="CATNWA010011969">
    <property type="protein sequence ID" value="CAI9562601.1"/>
    <property type="molecule type" value="Genomic_DNA"/>
</dbReference>
<comment type="caution">
    <text evidence="2">The sequence shown here is derived from an EMBL/GenBank/DDBJ whole genome shotgun (WGS) entry which is preliminary data.</text>
</comment>
<dbReference type="Proteomes" id="UP001162483">
    <property type="component" value="Unassembled WGS sequence"/>
</dbReference>
<sequence length="56" mass="6330">MQEQGRTDHLETRALPEGPGSVGGPMRCPWYLFHRLFFEFGQGHRGPMIPYCPGAL</sequence>
<keyword evidence="3" id="KW-1185">Reference proteome</keyword>
<reference evidence="2" key="1">
    <citation type="submission" date="2023-05" db="EMBL/GenBank/DDBJ databases">
        <authorList>
            <person name="Stuckert A."/>
        </authorList>
    </citation>
    <scope>NUCLEOTIDE SEQUENCE</scope>
</reference>
<proteinExistence type="predicted"/>
<evidence type="ECO:0000313" key="2">
    <source>
        <dbReference type="EMBL" id="CAI9562601.1"/>
    </source>
</evidence>
<gene>
    <name evidence="2" type="ORF">SPARVUS_LOCUS5641122</name>
</gene>
<feature type="compositionally biased region" description="Basic and acidic residues" evidence="1">
    <location>
        <begin position="1"/>
        <end position="14"/>
    </location>
</feature>
<organism evidence="2 3">
    <name type="scientific">Staurois parvus</name>
    <dbReference type="NCBI Taxonomy" id="386267"/>
    <lineage>
        <taxon>Eukaryota</taxon>
        <taxon>Metazoa</taxon>
        <taxon>Chordata</taxon>
        <taxon>Craniata</taxon>
        <taxon>Vertebrata</taxon>
        <taxon>Euteleostomi</taxon>
        <taxon>Amphibia</taxon>
        <taxon>Batrachia</taxon>
        <taxon>Anura</taxon>
        <taxon>Neobatrachia</taxon>
        <taxon>Ranoidea</taxon>
        <taxon>Ranidae</taxon>
        <taxon>Staurois</taxon>
    </lineage>
</organism>
<accession>A0ABN9CR43</accession>
<name>A0ABN9CR43_9NEOB</name>
<evidence type="ECO:0000256" key="1">
    <source>
        <dbReference type="SAM" id="MobiDB-lite"/>
    </source>
</evidence>
<evidence type="ECO:0000313" key="3">
    <source>
        <dbReference type="Proteomes" id="UP001162483"/>
    </source>
</evidence>
<protein>
    <submittedName>
        <fullName evidence="2">Uncharacterized protein</fullName>
    </submittedName>
</protein>
<feature type="region of interest" description="Disordered" evidence="1">
    <location>
        <begin position="1"/>
        <end position="21"/>
    </location>
</feature>